<evidence type="ECO:0000313" key="2">
    <source>
        <dbReference type="EMBL" id="KAD3642173.1"/>
    </source>
</evidence>
<feature type="region of interest" description="Disordered" evidence="1">
    <location>
        <begin position="1"/>
        <end position="34"/>
    </location>
</feature>
<gene>
    <name evidence="2" type="ORF">E3N88_31397</name>
</gene>
<dbReference type="Proteomes" id="UP000326396">
    <property type="component" value="Linkage Group LG5"/>
</dbReference>
<protein>
    <submittedName>
        <fullName evidence="2">Uncharacterized protein</fullName>
    </submittedName>
</protein>
<comment type="caution">
    <text evidence="2">The sequence shown here is derived from an EMBL/GenBank/DDBJ whole genome shotgun (WGS) entry which is preliminary data.</text>
</comment>
<dbReference type="AlphaFoldDB" id="A0A5N6MPS0"/>
<accession>A0A5N6MPS0</accession>
<keyword evidence="3" id="KW-1185">Reference proteome</keyword>
<name>A0A5N6MPS0_9ASTR</name>
<evidence type="ECO:0000313" key="3">
    <source>
        <dbReference type="Proteomes" id="UP000326396"/>
    </source>
</evidence>
<organism evidence="2 3">
    <name type="scientific">Mikania micrantha</name>
    <name type="common">bitter vine</name>
    <dbReference type="NCBI Taxonomy" id="192012"/>
    <lineage>
        <taxon>Eukaryota</taxon>
        <taxon>Viridiplantae</taxon>
        <taxon>Streptophyta</taxon>
        <taxon>Embryophyta</taxon>
        <taxon>Tracheophyta</taxon>
        <taxon>Spermatophyta</taxon>
        <taxon>Magnoliopsida</taxon>
        <taxon>eudicotyledons</taxon>
        <taxon>Gunneridae</taxon>
        <taxon>Pentapetalae</taxon>
        <taxon>asterids</taxon>
        <taxon>campanulids</taxon>
        <taxon>Asterales</taxon>
        <taxon>Asteraceae</taxon>
        <taxon>Asteroideae</taxon>
        <taxon>Heliantheae alliance</taxon>
        <taxon>Eupatorieae</taxon>
        <taxon>Mikania</taxon>
    </lineage>
</organism>
<feature type="compositionally biased region" description="Basic residues" evidence="1">
    <location>
        <begin position="12"/>
        <end position="30"/>
    </location>
</feature>
<dbReference type="EMBL" id="SZYD01000015">
    <property type="protein sequence ID" value="KAD3642173.1"/>
    <property type="molecule type" value="Genomic_DNA"/>
</dbReference>
<evidence type="ECO:0000256" key="1">
    <source>
        <dbReference type="SAM" id="MobiDB-lite"/>
    </source>
</evidence>
<sequence length="140" mass="15542">MDSTDVNPWGKPSKKHGSRSKSGKLSKKMSQKFEKTKAVAASGAKKIKEGASSGVNCLGEAKQEEKNLVLCEAVREQQIVLIAIVQQRDQWNKVCEPLWFEYMCGLNLCGSKETCVVQGEKTPVVYSPMWNILFEGNCVE</sequence>
<proteinExistence type="predicted"/>
<reference evidence="2 3" key="1">
    <citation type="submission" date="2019-05" db="EMBL/GenBank/DDBJ databases">
        <title>Mikania micrantha, genome provides insights into the molecular mechanism of rapid growth.</title>
        <authorList>
            <person name="Liu B."/>
        </authorList>
    </citation>
    <scope>NUCLEOTIDE SEQUENCE [LARGE SCALE GENOMIC DNA]</scope>
    <source>
        <strain evidence="2">NLD-2019</strain>
        <tissue evidence="2">Leaf</tissue>
    </source>
</reference>